<protein>
    <submittedName>
        <fullName evidence="2">Rod-binding protein</fullName>
    </submittedName>
</protein>
<organism evidence="2 3">
    <name type="scientific">Benzoatithermus flavus</name>
    <dbReference type="NCBI Taxonomy" id="3108223"/>
    <lineage>
        <taxon>Bacteria</taxon>
        <taxon>Pseudomonadati</taxon>
        <taxon>Pseudomonadota</taxon>
        <taxon>Alphaproteobacteria</taxon>
        <taxon>Geminicoccales</taxon>
        <taxon>Geminicoccaceae</taxon>
        <taxon>Benzoatithermus</taxon>
    </lineage>
</organism>
<evidence type="ECO:0000259" key="1">
    <source>
        <dbReference type="Pfam" id="PF10135"/>
    </source>
</evidence>
<accession>A0ABU8XV31</accession>
<dbReference type="EMBL" id="JBBLZC010000021">
    <property type="protein sequence ID" value="MEK0085055.1"/>
    <property type="molecule type" value="Genomic_DNA"/>
</dbReference>
<sequence>MATVSTVSPATAAPAAPEALRAKAEELESVFLAQILRELMQGLTGPLGNAEDDPFAAMLQDEYAKLISRSGGIGIADAVLREMLKAQEAA</sequence>
<comment type="caution">
    <text evidence="2">The sequence shown here is derived from an EMBL/GenBank/DDBJ whole genome shotgun (WGS) entry which is preliminary data.</text>
</comment>
<proteinExistence type="predicted"/>
<evidence type="ECO:0000313" key="2">
    <source>
        <dbReference type="EMBL" id="MEK0085055.1"/>
    </source>
</evidence>
<reference evidence="2 3" key="1">
    <citation type="submission" date="2024-01" db="EMBL/GenBank/DDBJ databases">
        <title>Multi-omics insights into the function and evolution of sodium benzoate biodegradation pathways in Benzoatithermus flavus gen. nov., sp. nov. from hot spring.</title>
        <authorList>
            <person name="Hu C.-J."/>
            <person name="Li W.-J."/>
        </authorList>
    </citation>
    <scope>NUCLEOTIDE SEQUENCE [LARGE SCALE GENOMIC DNA]</scope>
    <source>
        <strain evidence="2 3">SYSU G07066</strain>
    </source>
</reference>
<gene>
    <name evidence="2" type="ORF">U1T56_18030</name>
</gene>
<dbReference type="RefSeq" id="WP_418160902.1">
    <property type="nucleotide sequence ID" value="NZ_JBBLZC010000021.1"/>
</dbReference>
<keyword evidence="3" id="KW-1185">Reference proteome</keyword>
<evidence type="ECO:0000313" key="3">
    <source>
        <dbReference type="Proteomes" id="UP001375743"/>
    </source>
</evidence>
<dbReference type="Proteomes" id="UP001375743">
    <property type="component" value="Unassembled WGS sequence"/>
</dbReference>
<dbReference type="Pfam" id="PF10135">
    <property type="entry name" value="Rod-binding"/>
    <property type="match status" value="1"/>
</dbReference>
<dbReference type="InterPro" id="IPR019301">
    <property type="entry name" value="Flagellar_prot_FlgJ_N"/>
</dbReference>
<name>A0ABU8XV31_9PROT</name>
<feature type="domain" description="Flagellar protein FlgJ N-terminal" evidence="1">
    <location>
        <begin position="45"/>
        <end position="81"/>
    </location>
</feature>